<evidence type="ECO:0000313" key="2">
    <source>
        <dbReference type="Proteomes" id="UP001165064"/>
    </source>
</evidence>
<accession>A0ACB5T242</accession>
<protein>
    <submittedName>
        <fullName evidence="1">Unnamed protein product</fullName>
    </submittedName>
</protein>
<sequence>MGIKLVGVASTPTSTTTPTSTSTVNTNANPTTGTNDDNSSIAQRVKREVNAAAGSLNNLVKKEVDAVLNHS</sequence>
<dbReference type="Proteomes" id="UP001165064">
    <property type="component" value="Unassembled WGS sequence"/>
</dbReference>
<comment type="caution">
    <text evidence="1">The sequence shown here is derived from an EMBL/GenBank/DDBJ whole genome shotgun (WGS) entry which is preliminary data.</text>
</comment>
<organism evidence="1 2">
    <name type="scientific">Ambrosiozyma monospora</name>
    <name type="common">Yeast</name>
    <name type="synonym">Endomycopsis monosporus</name>
    <dbReference type="NCBI Taxonomy" id="43982"/>
    <lineage>
        <taxon>Eukaryota</taxon>
        <taxon>Fungi</taxon>
        <taxon>Dikarya</taxon>
        <taxon>Ascomycota</taxon>
        <taxon>Saccharomycotina</taxon>
        <taxon>Pichiomycetes</taxon>
        <taxon>Pichiales</taxon>
        <taxon>Pichiaceae</taxon>
        <taxon>Ambrosiozyma</taxon>
    </lineage>
</organism>
<dbReference type="EMBL" id="BSXS01002567">
    <property type="protein sequence ID" value="GME79366.1"/>
    <property type="molecule type" value="Genomic_DNA"/>
</dbReference>
<reference evidence="1" key="1">
    <citation type="submission" date="2023-04" db="EMBL/GenBank/DDBJ databases">
        <title>Ambrosiozyma monospora NBRC 10751.</title>
        <authorList>
            <person name="Ichikawa N."/>
            <person name="Sato H."/>
            <person name="Tonouchi N."/>
        </authorList>
    </citation>
    <scope>NUCLEOTIDE SEQUENCE</scope>
    <source>
        <strain evidence="1">NBRC 10751</strain>
    </source>
</reference>
<keyword evidence="2" id="KW-1185">Reference proteome</keyword>
<proteinExistence type="predicted"/>
<evidence type="ECO:0000313" key="1">
    <source>
        <dbReference type="EMBL" id="GME79366.1"/>
    </source>
</evidence>
<gene>
    <name evidence="1" type="ORF">Amon02_000391000</name>
</gene>
<name>A0ACB5T242_AMBMO</name>